<evidence type="ECO:0000313" key="1">
    <source>
        <dbReference type="EMBL" id="MPL61244.1"/>
    </source>
</evidence>
<gene>
    <name evidence="1" type="ORF">SDC9_06814</name>
</gene>
<proteinExistence type="predicted"/>
<organism evidence="1">
    <name type="scientific">bioreactor metagenome</name>
    <dbReference type="NCBI Taxonomy" id="1076179"/>
    <lineage>
        <taxon>unclassified sequences</taxon>
        <taxon>metagenomes</taxon>
        <taxon>ecological metagenomes</taxon>
    </lineage>
</organism>
<dbReference type="AlphaFoldDB" id="A0A644T340"/>
<sequence length="147" mass="16232">MTNCVTILGRVAMLMVALFLLGACGSSGNNLEKLHGSWNLDRQKTVDLSKEYGKMSKEMKAELLGRMGQPSMQIDVFSKKIALIKGPQDQGLVLPFEVKKDSGDTLIIIINQSETKIVFDGSKKMTINTHFFKNVTGFSELAFVKSN</sequence>
<accession>A0A644T340</accession>
<dbReference type="EMBL" id="VSSQ01000014">
    <property type="protein sequence ID" value="MPL61244.1"/>
    <property type="molecule type" value="Genomic_DNA"/>
</dbReference>
<evidence type="ECO:0008006" key="2">
    <source>
        <dbReference type="Google" id="ProtNLM"/>
    </source>
</evidence>
<protein>
    <recommendedName>
        <fullName evidence="2">Lipocalin-like domain-containing protein</fullName>
    </recommendedName>
</protein>
<name>A0A644T340_9ZZZZ</name>
<comment type="caution">
    <text evidence="1">The sequence shown here is derived from an EMBL/GenBank/DDBJ whole genome shotgun (WGS) entry which is preliminary data.</text>
</comment>
<reference evidence="1" key="1">
    <citation type="submission" date="2019-08" db="EMBL/GenBank/DDBJ databases">
        <authorList>
            <person name="Kucharzyk K."/>
            <person name="Murdoch R.W."/>
            <person name="Higgins S."/>
            <person name="Loffler F."/>
        </authorList>
    </citation>
    <scope>NUCLEOTIDE SEQUENCE</scope>
</reference>